<dbReference type="Ensembl" id="ENSCMMT00000005863.1">
    <property type="protein sequence ID" value="ENSCMMP00000005288.1"/>
    <property type="gene ID" value="ENSCMMG00000003308.1"/>
</dbReference>
<dbReference type="AlphaFoldDB" id="A0A8C3BG58"/>
<dbReference type="GO" id="GO:0008519">
    <property type="term" value="F:ammonium channel activity"/>
    <property type="evidence" value="ECO:0007669"/>
    <property type="project" value="InterPro"/>
</dbReference>
<dbReference type="InterPro" id="IPR024041">
    <property type="entry name" value="NH4_transpt_AmtB-like_dom"/>
</dbReference>
<name>A0A8C3BG58_CAIMO</name>
<evidence type="ECO:0000313" key="14">
    <source>
        <dbReference type="Proteomes" id="UP000694556"/>
    </source>
</evidence>
<dbReference type="Gene3D" id="1.10.3430.10">
    <property type="entry name" value="Ammonium transporter AmtB like domains"/>
    <property type="match status" value="1"/>
</dbReference>
<dbReference type="Proteomes" id="UP000694556">
    <property type="component" value="Chromosome 26"/>
</dbReference>
<keyword evidence="4" id="KW-1003">Cell membrane</keyword>
<evidence type="ECO:0000313" key="13">
    <source>
        <dbReference type="Ensembl" id="ENSCMMP00000005288.1"/>
    </source>
</evidence>
<dbReference type="PRINTS" id="PR00342">
    <property type="entry name" value="RHESUSRHD"/>
</dbReference>
<dbReference type="PANTHER" id="PTHR11730">
    <property type="entry name" value="AMMONIUM TRANSPORTER"/>
    <property type="match status" value="1"/>
</dbReference>
<dbReference type="GO" id="GO:0097272">
    <property type="term" value="P:ammonium homeostasis"/>
    <property type="evidence" value="ECO:0007669"/>
    <property type="project" value="TreeGrafter"/>
</dbReference>
<evidence type="ECO:0000256" key="3">
    <source>
        <dbReference type="ARBA" id="ARBA00022448"/>
    </source>
</evidence>
<feature type="transmembrane region" description="Helical" evidence="11">
    <location>
        <begin position="376"/>
        <end position="399"/>
    </location>
</feature>
<keyword evidence="7 11" id="KW-0472">Membrane</keyword>
<evidence type="ECO:0000256" key="2">
    <source>
        <dbReference type="ARBA" id="ARBA00011036"/>
    </source>
</evidence>
<feature type="transmembrane region" description="Helical" evidence="11">
    <location>
        <begin position="149"/>
        <end position="171"/>
    </location>
</feature>
<evidence type="ECO:0000256" key="11">
    <source>
        <dbReference type="SAM" id="Phobius"/>
    </source>
</evidence>
<keyword evidence="5 11" id="KW-0812">Transmembrane</keyword>
<dbReference type="InterPro" id="IPR029020">
    <property type="entry name" value="Ammonium/urea_transptr"/>
</dbReference>
<dbReference type="GO" id="GO:0005886">
    <property type="term" value="C:plasma membrane"/>
    <property type="evidence" value="ECO:0007669"/>
    <property type="project" value="UniProtKB-SubCell"/>
</dbReference>
<evidence type="ECO:0000256" key="6">
    <source>
        <dbReference type="ARBA" id="ARBA00022989"/>
    </source>
</evidence>
<organism evidence="13 14">
    <name type="scientific">Cairina moschata</name>
    <name type="common">Muscovy duck</name>
    <dbReference type="NCBI Taxonomy" id="8855"/>
    <lineage>
        <taxon>Eukaryota</taxon>
        <taxon>Metazoa</taxon>
        <taxon>Chordata</taxon>
        <taxon>Craniata</taxon>
        <taxon>Vertebrata</taxon>
        <taxon>Euteleostomi</taxon>
        <taxon>Archelosauria</taxon>
        <taxon>Archosauria</taxon>
        <taxon>Dinosauria</taxon>
        <taxon>Saurischia</taxon>
        <taxon>Theropoda</taxon>
        <taxon>Coelurosauria</taxon>
        <taxon>Aves</taxon>
        <taxon>Neognathae</taxon>
        <taxon>Galloanserae</taxon>
        <taxon>Anseriformes</taxon>
        <taxon>Anatidae</taxon>
        <taxon>Anatinae</taxon>
        <taxon>Cairina</taxon>
    </lineage>
</organism>
<accession>A0A8C3BG58</accession>
<proteinExistence type="inferred from homology"/>
<feature type="compositionally biased region" description="Basic and acidic residues" evidence="10">
    <location>
        <begin position="455"/>
        <end position="467"/>
    </location>
</feature>
<reference evidence="13" key="1">
    <citation type="submission" date="2018-09" db="EMBL/GenBank/DDBJ databases">
        <title>Common duck and Muscovy duck high density SNP chip.</title>
        <authorList>
            <person name="Vignal A."/>
            <person name="Thebault N."/>
            <person name="Warren W.C."/>
        </authorList>
    </citation>
    <scope>NUCLEOTIDE SEQUENCE [LARGE SCALE GENOMIC DNA]</scope>
</reference>
<keyword evidence="9" id="KW-0325">Glycoprotein</keyword>
<feature type="region of interest" description="Disordered" evidence="10">
    <location>
        <begin position="449"/>
        <end position="486"/>
    </location>
</feature>
<protein>
    <submittedName>
        <fullName evidence="13">Rh family B glycoprotein</fullName>
    </submittedName>
</protein>
<feature type="transmembrane region" description="Helical" evidence="11">
    <location>
        <begin position="64"/>
        <end position="83"/>
    </location>
</feature>
<reference evidence="13" key="3">
    <citation type="submission" date="2025-09" db="UniProtKB">
        <authorList>
            <consortium name="Ensembl"/>
        </authorList>
    </citation>
    <scope>IDENTIFICATION</scope>
</reference>
<reference evidence="13" key="2">
    <citation type="submission" date="2025-08" db="UniProtKB">
        <authorList>
            <consortium name="Ensembl"/>
        </authorList>
    </citation>
    <scope>IDENTIFICATION</scope>
</reference>
<feature type="transmembrane region" description="Helical" evidence="11">
    <location>
        <begin position="116"/>
        <end position="142"/>
    </location>
</feature>
<dbReference type="InterPro" id="IPR002229">
    <property type="entry name" value="RhesusRHD"/>
</dbReference>
<evidence type="ECO:0000256" key="1">
    <source>
        <dbReference type="ARBA" id="ARBA00004651"/>
    </source>
</evidence>
<feature type="transmembrane region" description="Helical" evidence="11">
    <location>
        <begin position="90"/>
        <end position="110"/>
    </location>
</feature>
<evidence type="ECO:0000256" key="10">
    <source>
        <dbReference type="SAM" id="MobiDB-lite"/>
    </source>
</evidence>
<feature type="transmembrane region" description="Helical" evidence="11">
    <location>
        <begin position="337"/>
        <end position="355"/>
    </location>
</feature>
<evidence type="ECO:0000256" key="8">
    <source>
        <dbReference type="ARBA" id="ARBA00023177"/>
    </source>
</evidence>
<keyword evidence="8" id="KW-0924">Ammonia transport</keyword>
<keyword evidence="6 11" id="KW-1133">Transmembrane helix</keyword>
<keyword evidence="3" id="KW-0813">Transport</keyword>
<comment type="subcellular location">
    <subcellularLocation>
        <location evidence="1">Cell membrane</location>
        <topology evidence="1">Multi-pass membrane protein</topology>
    </subcellularLocation>
</comment>
<feature type="transmembrane region" description="Helical" evidence="11">
    <location>
        <begin position="12"/>
        <end position="30"/>
    </location>
</feature>
<feature type="domain" description="Ammonium transporter AmtB-like" evidence="12">
    <location>
        <begin position="23"/>
        <end position="445"/>
    </location>
</feature>
<evidence type="ECO:0000259" key="12">
    <source>
        <dbReference type="Pfam" id="PF00909"/>
    </source>
</evidence>
<evidence type="ECO:0000256" key="9">
    <source>
        <dbReference type="ARBA" id="ARBA00023180"/>
    </source>
</evidence>
<dbReference type="Pfam" id="PF00909">
    <property type="entry name" value="Ammonium_transp"/>
    <property type="match status" value="1"/>
</dbReference>
<feature type="transmembrane region" description="Helical" evidence="11">
    <location>
        <begin position="250"/>
        <end position="271"/>
    </location>
</feature>
<dbReference type="SUPFAM" id="SSF111352">
    <property type="entry name" value="Ammonium transporter"/>
    <property type="match status" value="1"/>
</dbReference>
<evidence type="ECO:0000256" key="4">
    <source>
        <dbReference type="ARBA" id="ARBA00022475"/>
    </source>
</evidence>
<feature type="transmembrane region" description="Helical" evidence="11">
    <location>
        <begin position="283"/>
        <end position="302"/>
    </location>
</feature>
<evidence type="ECO:0000256" key="7">
    <source>
        <dbReference type="ARBA" id="ARBA00023136"/>
    </source>
</evidence>
<keyword evidence="14" id="KW-1185">Reference proteome</keyword>
<dbReference type="PANTHER" id="PTHR11730:SF42">
    <property type="entry name" value="AMMONIUM TRANSPORTER RH TYPE B"/>
    <property type="match status" value="1"/>
</dbReference>
<comment type="similarity">
    <text evidence="2">Belongs to the ammonium transporter (TC 2.A.49) family. Rh subfamily.</text>
</comment>
<evidence type="ECO:0000256" key="5">
    <source>
        <dbReference type="ARBA" id="ARBA00022692"/>
    </source>
</evidence>
<feature type="transmembrane region" description="Helical" evidence="11">
    <location>
        <begin position="419"/>
        <end position="444"/>
    </location>
</feature>
<sequence>MAEGAAARLRLAGLCFFLQLLTIILFAAFVRYGPESDPGLCSPQSNCSRRDPEPGSGYPRFRDAHLQALLGFGFLLAFLGRYGPGSVATSLLVVAFAVQWALLAQGLFYFSPKGKIYVGAQSMVSADFCTAAVLISSGAVLGRVNPIQLLLMTLLEVPLFACNEFILLSLLGVSRPSKIRLAAGLLPPASGPIPHPARVSCTHQISDSGGSLTVHAFGAYFGLMVSRALRQPRVDERGEQQDAGRQPDAFAVLGTLYLWIFWPSFASATTAQEGAEPWALLNVYFSMAASTLAAFVLSPILYEEGALQAAQLQDAALVGAAVMGMAGEMLLTPFGALVAGFLASHLSLLGSRFLSPILSSRLKIQDTCGVHNVHGLPGVLGTLVGTLLAGLATADAYGGRMESVFPLVAQGSRTASGQAWWQLCALPLTLILAALGGSLTGALLGTRALRSTPKSPERESKVLREVPEDGVNPEASDEELGGSTLA</sequence>